<evidence type="ECO:0000256" key="1">
    <source>
        <dbReference type="SAM" id="Phobius"/>
    </source>
</evidence>
<keyword evidence="1" id="KW-0812">Transmembrane</keyword>
<name>A0A238FEX4_9BASI</name>
<keyword evidence="1" id="KW-1133">Transmembrane helix</keyword>
<sequence length="64" mass="6862">MVISLTVCVRVLGGAVAPILFGTITVDHGLLSLSPTCLIAGALLRVFGWPRVPKHDDELKLAFY</sequence>
<dbReference type="AlphaFoldDB" id="A0A238FEX4"/>
<feature type="transmembrane region" description="Helical" evidence="1">
    <location>
        <begin position="29"/>
        <end position="47"/>
    </location>
</feature>
<accession>A0A238FEX4</accession>
<reference evidence="3" key="1">
    <citation type="submission" date="2016-09" db="EMBL/GenBank/DDBJ databases">
        <authorList>
            <person name="Jeantristanb JTB J.-T."/>
            <person name="Ricardo R."/>
        </authorList>
    </citation>
    <scope>NUCLEOTIDE SEQUENCE [LARGE SCALE GENOMIC DNA]</scope>
</reference>
<evidence type="ECO:0000313" key="2">
    <source>
        <dbReference type="EMBL" id="SCV71359.1"/>
    </source>
</evidence>
<keyword evidence="3" id="KW-1185">Reference proteome</keyword>
<proteinExistence type="predicted"/>
<dbReference type="OrthoDB" id="413079at2759"/>
<evidence type="ECO:0000313" key="3">
    <source>
        <dbReference type="Proteomes" id="UP000198372"/>
    </source>
</evidence>
<dbReference type="STRING" id="269621.A0A238FEX4"/>
<keyword evidence="1" id="KW-0472">Membrane</keyword>
<dbReference type="Proteomes" id="UP000198372">
    <property type="component" value="Unassembled WGS sequence"/>
</dbReference>
<organism evidence="2 3">
    <name type="scientific">Microbotryum intermedium</name>
    <dbReference type="NCBI Taxonomy" id="269621"/>
    <lineage>
        <taxon>Eukaryota</taxon>
        <taxon>Fungi</taxon>
        <taxon>Dikarya</taxon>
        <taxon>Basidiomycota</taxon>
        <taxon>Pucciniomycotina</taxon>
        <taxon>Microbotryomycetes</taxon>
        <taxon>Microbotryales</taxon>
        <taxon>Microbotryaceae</taxon>
        <taxon>Microbotryum</taxon>
    </lineage>
</organism>
<gene>
    <name evidence="2" type="ORF">BQ2448_2947</name>
</gene>
<protein>
    <submittedName>
        <fullName evidence="2">BQ2448_2947 protein</fullName>
    </submittedName>
</protein>
<dbReference type="EMBL" id="FMSP01000007">
    <property type="protein sequence ID" value="SCV71359.1"/>
    <property type="molecule type" value="Genomic_DNA"/>
</dbReference>